<dbReference type="Pfam" id="PF00534">
    <property type="entry name" value="Glycos_transf_1"/>
    <property type="match status" value="1"/>
</dbReference>
<comment type="caution">
    <text evidence="9">The sequence shown here is derived from an EMBL/GenBank/DDBJ whole genome shotgun (WGS) entry which is preliminary data.</text>
</comment>
<keyword evidence="4" id="KW-0328">Glycosyltransferase</keyword>
<protein>
    <submittedName>
        <fullName evidence="9">Glycosyl transferase family 1</fullName>
    </submittedName>
</protein>
<comment type="subunit">
    <text evidence="2">Homodimer.</text>
</comment>
<keyword evidence="5 9" id="KW-0808">Transferase</keyword>
<evidence type="ECO:0000313" key="9">
    <source>
        <dbReference type="EMBL" id="PIZ35524.1"/>
    </source>
</evidence>
<reference evidence="10" key="1">
    <citation type="submission" date="2017-09" db="EMBL/GenBank/DDBJ databases">
        <title>Depth-based differentiation of microbial function through sediment-hosted aquifers and enrichment of novel symbionts in the deep terrestrial subsurface.</title>
        <authorList>
            <person name="Probst A.J."/>
            <person name="Ladd B."/>
            <person name="Jarett J.K."/>
            <person name="Geller-Mcgrath D.E."/>
            <person name="Sieber C.M.K."/>
            <person name="Emerson J.B."/>
            <person name="Anantharaman K."/>
            <person name="Thomas B.C."/>
            <person name="Malmstrom R."/>
            <person name="Stieglmeier M."/>
            <person name="Klingl A."/>
            <person name="Woyke T."/>
            <person name="Ryan C.M."/>
            <person name="Banfield J.F."/>
        </authorList>
    </citation>
    <scope>NUCLEOTIDE SEQUENCE [LARGE SCALE GENOMIC DNA]</scope>
</reference>
<dbReference type="AlphaFoldDB" id="A0A2M7T5N6"/>
<keyword evidence="3" id="KW-0313">Glucose metabolism</keyword>
<sequence>MLTSVPVGTKSLKDYEGIVDAEVIEKARQLGKALNGVKILNLSSTAFGGGVAELLYTLIPLMKDVGIDAHWQVIPGSEDFFTVTKLFHNALQGMDLMTTPEMIETYLNQNEENSNLFSGDYDIVMVHDPQPAAMISYLEEKGKKNGKWIWRCHIDLTAARPSVWEFLKPYLELYDAAVFTMTQYIKEGFDIPKIAIVPPTIDPLSPKNMDIDIRTIESILERYNIDKDRPIVTQVSRFDPWKDPLGVIDAYRIAKEEIPGLQLLMIASMATDDPEGWHYYEKTSRHAGGDPDIHLLSNLEGVGNLEVNAFQRASRVVVQKSTREGFGLVVAEALWKERPVIGGDVGGIPLQVINGKDGYLVNSSRDCGLKLIQLLNNPEMAHEMGVFGKEHVRKNFLSPRQLVDYMELFSYLYEPVY</sequence>
<evidence type="ECO:0000259" key="8">
    <source>
        <dbReference type="Pfam" id="PF21269"/>
    </source>
</evidence>
<dbReference type="GO" id="GO:0016757">
    <property type="term" value="F:glycosyltransferase activity"/>
    <property type="evidence" value="ECO:0007669"/>
    <property type="project" value="UniProtKB-KW"/>
</dbReference>
<evidence type="ECO:0000256" key="4">
    <source>
        <dbReference type="ARBA" id="ARBA00022676"/>
    </source>
</evidence>
<evidence type="ECO:0000256" key="1">
    <source>
        <dbReference type="ARBA" id="ARBA00009481"/>
    </source>
</evidence>
<dbReference type="PANTHER" id="PTHR47779:SF1">
    <property type="entry name" value="SYNTHASE (CCG-9), PUTATIVE (AFU_ORTHOLOGUE AFUA_3G12100)-RELATED"/>
    <property type="match status" value="1"/>
</dbReference>
<evidence type="ECO:0000313" key="10">
    <source>
        <dbReference type="Proteomes" id="UP000230956"/>
    </source>
</evidence>
<feature type="domain" description="Glycosyl transferase family 1" evidence="7">
    <location>
        <begin position="217"/>
        <end position="390"/>
    </location>
</feature>
<dbReference type="PANTHER" id="PTHR47779">
    <property type="entry name" value="SYNTHASE (CCG-9), PUTATIVE (AFU_ORTHOLOGUE AFUA_3G12100)-RELATED"/>
    <property type="match status" value="1"/>
</dbReference>
<feature type="domain" description="Trehalose synthase N-terminal" evidence="8">
    <location>
        <begin position="42"/>
        <end position="186"/>
    </location>
</feature>
<proteinExistence type="inferred from homology"/>
<dbReference type="InterPro" id="IPR049438">
    <property type="entry name" value="TreT_GT1"/>
</dbReference>
<dbReference type="Gene3D" id="3.40.50.2000">
    <property type="entry name" value="Glycogen Phosphorylase B"/>
    <property type="match status" value="2"/>
</dbReference>
<dbReference type="SUPFAM" id="SSF53756">
    <property type="entry name" value="UDP-Glycosyltransferase/glycogen phosphorylase"/>
    <property type="match status" value="1"/>
</dbReference>
<evidence type="ECO:0000256" key="3">
    <source>
        <dbReference type="ARBA" id="ARBA00022526"/>
    </source>
</evidence>
<evidence type="ECO:0000256" key="2">
    <source>
        <dbReference type="ARBA" id="ARBA00011738"/>
    </source>
</evidence>
<organism evidence="9 10">
    <name type="scientific">Candidatus Aquicultor secundus</name>
    <dbReference type="NCBI Taxonomy" id="1973895"/>
    <lineage>
        <taxon>Bacteria</taxon>
        <taxon>Bacillati</taxon>
        <taxon>Actinomycetota</taxon>
        <taxon>Candidatus Aquicultoria</taxon>
        <taxon>Candidatus Aquicultorales</taxon>
        <taxon>Candidatus Aquicultoraceae</taxon>
        <taxon>Candidatus Aquicultor</taxon>
    </lineage>
</organism>
<dbReference type="RefSeq" id="WP_286977453.1">
    <property type="nucleotide sequence ID" value="NZ_PFKS01000014.1"/>
</dbReference>
<dbReference type="Proteomes" id="UP000230956">
    <property type="component" value="Unassembled WGS sequence"/>
</dbReference>
<evidence type="ECO:0000256" key="6">
    <source>
        <dbReference type="ARBA" id="ARBA00023277"/>
    </source>
</evidence>
<dbReference type="InterPro" id="IPR052078">
    <property type="entry name" value="Trehalose_Metab_GTase"/>
</dbReference>
<accession>A0A2M7T5N6</accession>
<evidence type="ECO:0000259" key="7">
    <source>
        <dbReference type="Pfam" id="PF00534"/>
    </source>
</evidence>
<evidence type="ECO:0000256" key="5">
    <source>
        <dbReference type="ARBA" id="ARBA00022679"/>
    </source>
</evidence>
<comment type="similarity">
    <text evidence="1">Belongs to the glycosyltransferase group 1 family. Glycosyltransferase 4 subfamily.</text>
</comment>
<name>A0A2M7T5N6_9ACTN</name>
<keyword evidence="6" id="KW-0119">Carbohydrate metabolism</keyword>
<dbReference type="Pfam" id="PF21269">
    <property type="entry name" value="TreT_GT1"/>
    <property type="match status" value="1"/>
</dbReference>
<dbReference type="GO" id="GO:0006006">
    <property type="term" value="P:glucose metabolic process"/>
    <property type="evidence" value="ECO:0007669"/>
    <property type="project" value="UniProtKB-KW"/>
</dbReference>
<dbReference type="InterPro" id="IPR001296">
    <property type="entry name" value="Glyco_trans_1"/>
</dbReference>
<dbReference type="EMBL" id="PFNG01000236">
    <property type="protein sequence ID" value="PIZ35524.1"/>
    <property type="molecule type" value="Genomic_DNA"/>
</dbReference>
<gene>
    <name evidence="9" type="ORF">COY37_10185</name>
</gene>